<dbReference type="OrthoDB" id="5499704at2"/>
<accession>A0A540WUB3</accession>
<dbReference type="PRINTS" id="PR00080">
    <property type="entry name" value="SDRFAMILY"/>
</dbReference>
<dbReference type="InterPro" id="IPR036291">
    <property type="entry name" value="NAD(P)-bd_dom_sf"/>
</dbReference>
<dbReference type="GO" id="GO:0032787">
    <property type="term" value="P:monocarboxylic acid metabolic process"/>
    <property type="evidence" value="ECO:0007669"/>
    <property type="project" value="UniProtKB-ARBA"/>
</dbReference>
<comment type="caution">
    <text evidence="2">The sequence shown here is derived from an EMBL/GenBank/DDBJ whole genome shotgun (WGS) entry which is preliminary data.</text>
</comment>
<dbReference type="Pfam" id="PF13561">
    <property type="entry name" value="adh_short_C2"/>
    <property type="match status" value="1"/>
</dbReference>
<dbReference type="PANTHER" id="PTHR42879:SF2">
    <property type="entry name" value="3-OXOACYL-[ACYL-CARRIER-PROTEIN] REDUCTASE FABG"/>
    <property type="match status" value="1"/>
</dbReference>
<dbReference type="RefSeq" id="WP_141645643.1">
    <property type="nucleotide sequence ID" value="NZ_VIFM01000131.1"/>
</dbReference>
<evidence type="ECO:0000313" key="3">
    <source>
        <dbReference type="Proteomes" id="UP000315369"/>
    </source>
</evidence>
<dbReference type="Gene3D" id="3.40.50.720">
    <property type="entry name" value="NAD(P)-binding Rossmann-like Domain"/>
    <property type="match status" value="1"/>
</dbReference>
<proteinExistence type="inferred from homology"/>
<dbReference type="EMBL" id="VIFM01000131">
    <property type="protein sequence ID" value="TQF12629.1"/>
    <property type="molecule type" value="Genomic_DNA"/>
</dbReference>
<sequence length="259" mass="27141">METQSKQAPVAVVTGASRGIGAAIATELARQGFEVVLLARDEAALTRLQERLTAAGGRVWPLACDLADEGAVGVALSRLEAKLGVPRVLVNNAGVGGPFHRVDEVSAAEWEQLFDVNVKGVRNLCQWALPRMKAQGYGRIVNIASIMGLFGGAQSSTYAATKHAVVGYSKAIAAEWGAYGITCNALCPGYIDTEMLAKADPAVRARLLERIPVKRFGTPEEVAGMVSFLVGPFSGYVNGSAVVMDGGLSAHLASDLPAF</sequence>
<dbReference type="PANTHER" id="PTHR42879">
    <property type="entry name" value="3-OXOACYL-(ACYL-CARRIER-PROTEIN) REDUCTASE"/>
    <property type="match status" value="1"/>
</dbReference>
<evidence type="ECO:0000313" key="2">
    <source>
        <dbReference type="EMBL" id="TQF12629.1"/>
    </source>
</evidence>
<comment type="similarity">
    <text evidence="1">Belongs to the short-chain dehydrogenases/reductases (SDR) family.</text>
</comment>
<evidence type="ECO:0000256" key="1">
    <source>
        <dbReference type="ARBA" id="ARBA00006484"/>
    </source>
</evidence>
<dbReference type="Proteomes" id="UP000315369">
    <property type="component" value="Unassembled WGS sequence"/>
</dbReference>
<dbReference type="InterPro" id="IPR002347">
    <property type="entry name" value="SDR_fam"/>
</dbReference>
<dbReference type="InterPro" id="IPR050259">
    <property type="entry name" value="SDR"/>
</dbReference>
<keyword evidence="3" id="KW-1185">Reference proteome</keyword>
<dbReference type="PROSITE" id="PS00061">
    <property type="entry name" value="ADH_SHORT"/>
    <property type="match status" value="1"/>
</dbReference>
<dbReference type="SUPFAM" id="SSF51735">
    <property type="entry name" value="NAD(P)-binding Rossmann-fold domains"/>
    <property type="match status" value="1"/>
</dbReference>
<dbReference type="FunFam" id="3.40.50.720:FF:000084">
    <property type="entry name" value="Short-chain dehydrogenase reductase"/>
    <property type="match status" value="1"/>
</dbReference>
<dbReference type="AlphaFoldDB" id="A0A540WUB3"/>
<name>A0A540WUB3_9BACT</name>
<reference evidence="2 3" key="1">
    <citation type="submission" date="2019-06" db="EMBL/GenBank/DDBJ databases">
        <authorList>
            <person name="Livingstone P."/>
            <person name="Whitworth D."/>
        </authorList>
    </citation>
    <scope>NUCLEOTIDE SEQUENCE [LARGE SCALE GENOMIC DNA]</scope>
    <source>
        <strain evidence="2 3">AM401</strain>
    </source>
</reference>
<organism evidence="2 3">
    <name type="scientific">Myxococcus llanfairpwllgwyngyllgogerychwyrndrobwllllantysiliogogogochensis</name>
    <dbReference type="NCBI Taxonomy" id="2590453"/>
    <lineage>
        <taxon>Bacteria</taxon>
        <taxon>Pseudomonadati</taxon>
        <taxon>Myxococcota</taxon>
        <taxon>Myxococcia</taxon>
        <taxon>Myxococcales</taxon>
        <taxon>Cystobacterineae</taxon>
        <taxon>Myxococcaceae</taxon>
        <taxon>Myxococcus</taxon>
    </lineage>
</organism>
<dbReference type="NCBIfam" id="NF009466">
    <property type="entry name" value="PRK12826.1-2"/>
    <property type="match status" value="1"/>
</dbReference>
<gene>
    <name evidence="2" type="ORF">FJV41_28070</name>
</gene>
<protein>
    <submittedName>
        <fullName evidence="2">SDR family oxidoreductase</fullName>
    </submittedName>
</protein>
<dbReference type="InterPro" id="IPR020904">
    <property type="entry name" value="Sc_DH/Rdtase_CS"/>
</dbReference>
<dbReference type="PRINTS" id="PR00081">
    <property type="entry name" value="GDHRDH"/>
</dbReference>